<dbReference type="PANTHER" id="PTHR43329">
    <property type="entry name" value="EPOXIDE HYDROLASE"/>
    <property type="match status" value="1"/>
</dbReference>
<dbReference type="EMBL" id="BOPF01000023">
    <property type="protein sequence ID" value="GIJ48970.1"/>
    <property type="molecule type" value="Genomic_DNA"/>
</dbReference>
<dbReference type="RefSeq" id="WP_203902428.1">
    <property type="nucleotide sequence ID" value="NZ_BOPF01000023.1"/>
</dbReference>
<dbReference type="Gene3D" id="3.40.50.1820">
    <property type="entry name" value="alpha/beta hydrolase"/>
    <property type="match status" value="1"/>
</dbReference>
<dbReference type="GO" id="GO:0016787">
    <property type="term" value="F:hydrolase activity"/>
    <property type="evidence" value="ECO:0007669"/>
    <property type="project" value="UniProtKB-KW"/>
</dbReference>
<dbReference type="SUPFAM" id="SSF53474">
    <property type="entry name" value="alpha/beta-Hydrolases"/>
    <property type="match status" value="1"/>
</dbReference>
<protein>
    <submittedName>
        <fullName evidence="3">Hydrolase</fullName>
    </submittedName>
</protein>
<proteinExistence type="predicted"/>
<dbReference type="PRINTS" id="PR00412">
    <property type="entry name" value="EPOXHYDRLASE"/>
</dbReference>
<sequence length="255" mass="27639">MRIATNGTELAVRVDGTGAPLLLLHGWPHTGRIWAGVRPPGRRIIAPDLRGIGDSAPARDGFDAATAVADLIGLLDHLNVDTLEVAAIDAAVPTAFLLAMRHPERVTRLVLMEGTLPGLAGGFDAPPWWFGLHAVPELPETLVEGREDEYLGWFLRDVADPGLRAALVDAYRGRPRLRAGFGFYRAMDRNTELIRAAVAGSRLRVPTVAVAGGVVAHRLHRQLEPLTDHLRGVTLDRCGHIVPLDRPDALTRLFA</sequence>
<dbReference type="InterPro" id="IPR029058">
    <property type="entry name" value="AB_hydrolase_fold"/>
</dbReference>
<evidence type="ECO:0000313" key="3">
    <source>
        <dbReference type="EMBL" id="GIJ48970.1"/>
    </source>
</evidence>
<keyword evidence="4" id="KW-1185">Reference proteome</keyword>
<gene>
    <name evidence="3" type="ORF">Val02_58560</name>
</gene>
<name>A0A8J4DS92_9ACTN</name>
<dbReference type="Proteomes" id="UP000619260">
    <property type="component" value="Unassembled WGS sequence"/>
</dbReference>
<organism evidence="3 4">
    <name type="scientific">Virgisporangium aliadipatigenens</name>
    <dbReference type="NCBI Taxonomy" id="741659"/>
    <lineage>
        <taxon>Bacteria</taxon>
        <taxon>Bacillati</taxon>
        <taxon>Actinomycetota</taxon>
        <taxon>Actinomycetes</taxon>
        <taxon>Micromonosporales</taxon>
        <taxon>Micromonosporaceae</taxon>
        <taxon>Virgisporangium</taxon>
    </lineage>
</organism>
<evidence type="ECO:0000313" key="4">
    <source>
        <dbReference type="Proteomes" id="UP000619260"/>
    </source>
</evidence>
<accession>A0A8J4DS92</accession>
<dbReference type="InterPro" id="IPR000639">
    <property type="entry name" value="Epox_hydrolase-like"/>
</dbReference>
<feature type="domain" description="AB hydrolase-1" evidence="2">
    <location>
        <begin position="20"/>
        <end position="132"/>
    </location>
</feature>
<dbReference type="InterPro" id="IPR000073">
    <property type="entry name" value="AB_hydrolase_1"/>
</dbReference>
<evidence type="ECO:0000259" key="2">
    <source>
        <dbReference type="Pfam" id="PF00561"/>
    </source>
</evidence>
<dbReference type="AlphaFoldDB" id="A0A8J4DS92"/>
<dbReference type="PRINTS" id="PR00111">
    <property type="entry name" value="ABHYDROLASE"/>
</dbReference>
<keyword evidence="1 3" id="KW-0378">Hydrolase</keyword>
<reference evidence="3" key="1">
    <citation type="submission" date="2021-01" db="EMBL/GenBank/DDBJ databases">
        <title>Whole genome shotgun sequence of Virgisporangium aliadipatigenens NBRC 105644.</title>
        <authorList>
            <person name="Komaki H."/>
            <person name="Tamura T."/>
        </authorList>
    </citation>
    <scope>NUCLEOTIDE SEQUENCE</scope>
    <source>
        <strain evidence="3">NBRC 105644</strain>
    </source>
</reference>
<comment type="caution">
    <text evidence="3">The sequence shown here is derived from an EMBL/GenBank/DDBJ whole genome shotgun (WGS) entry which is preliminary data.</text>
</comment>
<dbReference type="Pfam" id="PF00561">
    <property type="entry name" value="Abhydrolase_1"/>
    <property type="match status" value="1"/>
</dbReference>
<evidence type="ECO:0000256" key="1">
    <source>
        <dbReference type="ARBA" id="ARBA00022801"/>
    </source>
</evidence>